<reference evidence="1" key="1">
    <citation type="journal article" date="2017" name="Nature">
        <title>The genome of Chenopodium quinoa.</title>
        <authorList>
            <person name="Jarvis D.E."/>
            <person name="Ho Y.S."/>
            <person name="Lightfoot D.J."/>
            <person name="Schmoeckel S.M."/>
            <person name="Li B."/>
            <person name="Borm T.J.A."/>
            <person name="Ohyanagi H."/>
            <person name="Mineta K."/>
            <person name="Michell C.T."/>
            <person name="Saber N."/>
            <person name="Kharbatia N.M."/>
            <person name="Rupper R.R."/>
            <person name="Sharp A.R."/>
            <person name="Dally N."/>
            <person name="Boughton B.A."/>
            <person name="Woo Y.H."/>
            <person name="Gao G."/>
            <person name="Schijlen E.G.W.M."/>
            <person name="Guo X."/>
            <person name="Momin A.A."/>
            <person name="Negrao S."/>
            <person name="Al-Babili S."/>
            <person name="Gehring C."/>
            <person name="Roessner U."/>
            <person name="Jung C."/>
            <person name="Murphy K."/>
            <person name="Arold S.T."/>
            <person name="Gojobori T."/>
            <person name="van der Linden C.G."/>
            <person name="van Loo E.N."/>
            <person name="Jellen E.N."/>
            <person name="Maughan P.J."/>
            <person name="Tester M."/>
        </authorList>
    </citation>
    <scope>NUCLEOTIDE SEQUENCE [LARGE SCALE GENOMIC DNA]</scope>
    <source>
        <strain evidence="1">cv. PI 614886</strain>
    </source>
</reference>
<proteinExistence type="predicted"/>
<protein>
    <submittedName>
        <fullName evidence="1">Uncharacterized protein</fullName>
    </submittedName>
</protein>
<dbReference type="Gene3D" id="2.40.50.140">
    <property type="entry name" value="Nucleic acid-binding proteins"/>
    <property type="match status" value="1"/>
</dbReference>
<dbReference type="SUPFAM" id="SSF50249">
    <property type="entry name" value="Nucleic acid-binding proteins"/>
    <property type="match status" value="1"/>
</dbReference>
<sequence length="232" mass="25984">MKDLAKTELVATIARGKSAQIEKMVEANLNSLIMKTKQTSLGKLTPSTKAYKVRAKVIEKSQPQQSPNKKRYQRLVCEDTEGNHLGGTLFSDEIDTFKDILQLGKEYEIANAPLKPIDSKYQKREDDCRMTFGGQTIIETTRPNYRFSCCCPLHRKGQESTNIRRKLDGVREIIVTDQRTKQPVTISMWGGLAVIDTEKLAGVPDCFASLRAVAFFFCFGEASLTAGYDCEA</sequence>
<dbReference type="AlphaFoldDB" id="A0A803N228"/>
<name>A0A803N228_CHEQI</name>
<reference evidence="1" key="2">
    <citation type="submission" date="2021-03" db="UniProtKB">
        <authorList>
            <consortium name="EnsemblPlants"/>
        </authorList>
    </citation>
    <scope>IDENTIFICATION</scope>
</reference>
<keyword evidence="2" id="KW-1185">Reference proteome</keyword>
<evidence type="ECO:0000313" key="2">
    <source>
        <dbReference type="Proteomes" id="UP000596660"/>
    </source>
</evidence>
<dbReference type="EnsemblPlants" id="AUR62039181-RA">
    <property type="protein sequence ID" value="AUR62039181-RA:cds"/>
    <property type="gene ID" value="AUR62039181"/>
</dbReference>
<organism evidence="1 2">
    <name type="scientific">Chenopodium quinoa</name>
    <name type="common">Quinoa</name>
    <dbReference type="NCBI Taxonomy" id="63459"/>
    <lineage>
        <taxon>Eukaryota</taxon>
        <taxon>Viridiplantae</taxon>
        <taxon>Streptophyta</taxon>
        <taxon>Embryophyta</taxon>
        <taxon>Tracheophyta</taxon>
        <taxon>Spermatophyta</taxon>
        <taxon>Magnoliopsida</taxon>
        <taxon>eudicotyledons</taxon>
        <taxon>Gunneridae</taxon>
        <taxon>Pentapetalae</taxon>
        <taxon>Caryophyllales</taxon>
        <taxon>Chenopodiaceae</taxon>
        <taxon>Chenopodioideae</taxon>
        <taxon>Atripliceae</taxon>
        <taxon>Chenopodium</taxon>
    </lineage>
</organism>
<dbReference type="Proteomes" id="UP000596660">
    <property type="component" value="Unplaced"/>
</dbReference>
<dbReference type="Gramene" id="AUR62039181-RA">
    <property type="protein sequence ID" value="AUR62039181-RA:cds"/>
    <property type="gene ID" value="AUR62039181"/>
</dbReference>
<accession>A0A803N228</accession>
<dbReference type="InterPro" id="IPR012340">
    <property type="entry name" value="NA-bd_OB-fold"/>
</dbReference>
<evidence type="ECO:0000313" key="1">
    <source>
        <dbReference type="EnsemblPlants" id="AUR62039181-RA:cds"/>
    </source>
</evidence>